<dbReference type="STRING" id="7234.B4GER9"/>
<organism evidence="3">
    <name type="scientific">Drosophila persimilis</name>
    <name type="common">Fruit fly</name>
    <dbReference type="NCBI Taxonomy" id="7234"/>
    <lineage>
        <taxon>Eukaryota</taxon>
        <taxon>Metazoa</taxon>
        <taxon>Ecdysozoa</taxon>
        <taxon>Arthropoda</taxon>
        <taxon>Hexapoda</taxon>
        <taxon>Insecta</taxon>
        <taxon>Pterygota</taxon>
        <taxon>Neoptera</taxon>
        <taxon>Endopterygota</taxon>
        <taxon>Diptera</taxon>
        <taxon>Brachycera</taxon>
        <taxon>Muscomorpha</taxon>
        <taxon>Ephydroidea</taxon>
        <taxon>Drosophilidae</taxon>
        <taxon>Drosophila</taxon>
        <taxon>Sophophora</taxon>
    </lineage>
</organism>
<reference evidence="2 3" key="1">
    <citation type="journal article" date="2007" name="Nature">
        <title>Evolution of genes and genomes on the Drosophila phylogeny.</title>
        <authorList>
            <consortium name="Drosophila 12 Genomes Consortium"/>
            <person name="Clark A.G."/>
            <person name="Eisen M.B."/>
            <person name="Smith D.R."/>
            <person name="Bergman C.M."/>
            <person name="Oliver B."/>
            <person name="Markow T.A."/>
            <person name="Kaufman T.C."/>
            <person name="Kellis M."/>
            <person name="Gelbart W."/>
            <person name="Iyer V.N."/>
            <person name="Pollard D.A."/>
            <person name="Sackton T.B."/>
            <person name="Larracuente A.M."/>
            <person name="Singh N.D."/>
            <person name="Abad J.P."/>
            <person name="Abt D.N."/>
            <person name="Adryan B."/>
            <person name="Aguade M."/>
            <person name="Akashi H."/>
            <person name="Anderson W.W."/>
            <person name="Aquadro C.F."/>
            <person name="Ardell D.H."/>
            <person name="Arguello R."/>
            <person name="Artieri C.G."/>
            <person name="Barbash D.A."/>
            <person name="Barker D."/>
            <person name="Barsanti P."/>
            <person name="Batterham P."/>
            <person name="Batzoglou S."/>
            <person name="Begun D."/>
            <person name="Bhutkar A."/>
            <person name="Blanco E."/>
            <person name="Bosak S.A."/>
            <person name="Bradley R.K."/>
            <person name="Brand A.D."/>
            <person name="Brent M.R."/>
            <person name="Brooks A.N."/>
            <person name="Brown R.H."/>
            <person name="Butlin R.K."/>
            <person name="Caggese C."/>
            <person name="Calvi B.R."/>
            <person name="Bernardo de Carvalho A."/>
            <person name="Caspi A."/>
            <person name="Castrezana S."/>
            <person name="Celniker S.E."/>
            <person name="Chang J.L."/>
            <person name="Chapple C."/>
            <person name="Chatterji S."/>
            <person name="Chinwalla A."/>
            <person name="Civetta A."/>
            <person name="Clifton S.W."/>
            <person name="Comeron J.M."/>
            <person name="Costello J.C."/>
            <person name="Coyne J.A."/>
            <person name="Daub J."/>
            <person name="David R.G."/>
            <person name="Delcher A.L."/>
            <person name="Delehaunty K."/>
            <person name="Do C.B."/>
            <person name="Ebling H."/>
            <person name="Edwards K."/>
            <person name="Eickbush T."/>
            <person name="Evans J.D."/>
            <person name="Filipski A."/>
            <person name="Findeiss S."/>
            <person name="Freyhult E."/>
            <person name="Fulton L."/>
            <person name="Fulton R."/>
            <person name="Garcia A.C."/>
            <person name="Gardiner A."/>
            <person name="Garfield D.A."/>
            <person name="Garvin B.E."/>
            <person name="Gibson G."/>
            <person name="Gilbert D."/>
            <person name="Gnerre S."/>
            <person name="Godfrey J."/>
            <person name="Good R."/>
            <person name="Gotea V."/>
            <person name="Gravely B."/>
            <person name="Greenberg A.J."/>
            <person name="Griffiths-Jones S."/>
            <person name="Gross S."/>
            <person name="Guigo R."/>
            <person name="Gustafson E.A."/>
            <person name="Haerty W."/>
            <person name="Hahn M.W."/>
            <person name="Halligan D.L."/>
            <person name="Halpern A.L."/>
            <person name="Halter G.M."/>
            <person name="Han M.V."/>
            <person name="Heger A."/>
            <person name="Hillier L."/>
            <person name="Hinrichs A.S."/>
            <person name="Holmes I."/>
            <person name="Hoskins R.A."/>
            <person name="Hubisz M.J."/>
            <person name="Hultmark D."/>
            <person name="Huntley M.A."/>
            <person name="Jaffe D.B."/>
            <person name="Jagadeeshan S."/>
            <person name="Jeck W.R."/>
            <person name="Johnson J."/>
            <person name="Jones C.D."/>
            <person name="Jordan W.C."/>
            <person name="Karpen G.H."/>
            <person name="Kataoka E."/>
            <person name="Keightley P.D."/>
            <person name="Kheradpour P."/>
            <person name="Kirkness E.F."/>
            <person name="Koerich L.B."/>
            <person name="Kristiansen K."/>
            <person name="Kudrna D."/>
            <person name="Kulathinal R.J."/>
            <person name="Kumar S."/>
            <person name="Kwok R."/>
            <person name="Lander E."/>
            <person name="Langley C.H."/>
            <person name="Lapoint R."/>
            <person name="Lazzaro B.P."/>
            <person name="Lee S.J."/>
            <person name="Levesque L."/>
            <person name="Li R."/>
            <person name="Lin C.F."/>
            <person name="Lin M.F."/>
            <person name="Lindblad-Toh K."/>
            <person name="Llopart A."/>
            <person name="Long M."/>
            <person name="Low L."/>
            <person name="Lozovsky E."/>
            <person name="Lu J."/>
            <person name="Luo M."/>
            <person name="Machado C.A."/>
            <person name="Makalowski W."/>
            <person name="Marzo M."/>
            <person name="Matsuda M."/>
            <person name="Matzkin L."/>
            <person name="McAllister B."/>
            <person name="McBride C.S."/>
            <person name="McKernan B."/>
            <person name="McKernan K."/>
            <person name="Mendez-Lago M."/>
            <person name="Minx P."/>
            <person name="Mollenhauer M.U."/>
            <person name="Montooth K."/>
            <person name="Mount S.M."/>
            <person name="Mu X."/>
            <person name="Myers E."/>
            <person name="Negre B."/>
            <person name="Newfeld S."/>
            <person name="Nielsen R."/>
            <person name="Noor M.A."/>
            <person name="O'Grady P."/>
            <person name="Pachter L."/>
            <person name="Papaceit M."/>
            <person name="Parisi M.J."/>
            <person name="Parisi M."/>
            <person name="Parts L."/>
            <person name="Pedersen J.S."/>
            <person name="Pesole G."/>
            <person name="Phillippy A.M."/>
            <person name="Ponting C.P."/>
            <person name="Pop M."/>
            <person name="Porcelli D."/>
            <person name="Powell J.R."/>
            <person name="Prohaska S."/>
            <person name="Pruitt K."/>
            <person name="Puig M."/>
            <person name="Quesneville H."/>
            <person name="Ram K.R."/>
            <person name="Rand D."/>
            <person name="Rasmussen M.D."/>
            <person name="Reed L.K."/>
            <person name="Reenan R."/>
            <person name="Reily A."/>
            <person name="Remington K.A."/>
            <person name="Rieger T.T."/>
            <person name="Ritchie M.G."/>
            <person name="Robin C."/>
            <person name="Rogers Y.H."/>
            <person name="Rohde C."/>
            <person name="Rozas J."/>
            <person name="Rubenfield M.J."/>
            <person name="Ruiz A."/>
            <person name="Russo S."/>
            <person name="Salzberg S.L."/>
            <person name="Sanchez-Gracia A."/>
            <person name="Saranga D.J."/>
            <person name="Sato H."/>
            <person name="Schaeffer S.W."/>
            <person name="Schatz M.C."/>
            <person name="Schlenke T."/>
            <person name="Schwartz R."/>
            <person name="Segarra C."/>
            <person name="Singh R.S."/>
            <person name="Sirot L."/>
            <person name="Sirota M."/>
            <person name="Sisneros N.B."/>
            <person name="Smith C.D."/>
            <person name="Smith T.F."/>
            <person name="Spieth J."/>
            <person name="Stage D.E."/>
            <person name="Stark A."/>
            <person name="Stephan W."/>
            <person name="Strausberg R.L."/>
            <person name="Strempel S."/>
            <person name="Sturgill D."/>
            <person name="Sutton G."/>
            <person name="Sutton G.G."/>
            <person name="Tao W."/>
            <person name="Teichmann S."/>
            <person name="Tobari Y.N."/>
            <person name="Tomimura Y."/>
            <person name="Tsolas J.M."/>
            <person name="Valente V.L."/>
            <person name="Venter E."/>
            <person name="Venter J.C."/>
            <person name="Vicario S."/>
            <person name="Vieira F.G."/>
            <person name="Vilella A.J."/>
            <person name="Villasante A."/>
            <person name="Walenz B."/>
            <person name="Wang J."/>
            <person name="Wasserman M."/>
            <person name="Watts T."/>
            <person name="Wilson D."/>
            <person name="Wilson R.K."/>
            <person name="Wing R.A."/>
            <person name="Wolfner M.F."/>
            <person name="Wong A."/>
            <person name="Wong G.K."/>
            <person name="Wu C.I."/>
            <person name="Wu G."/>
            <person name="Yamamoto D."/>
            <person name="Yang H.P."/>
            <person name="Yang S.P."/>
            <person name="Yorke J.A."/>
            <person name="Yoshida K."/>
            <person name="Zdobnov E."/>
            <person name="Zhang P."/>
            <person name="Zhang Y."/>
            <person name="Zimin A.V."/>
            <person name="Baldwin J."/>
            <person name="Abdouelleil A."/>
            <person name="Abdulkadir J."/>
            <person name="Abebe A."/>
            <person name="Abera B."/>
            <person name="Abreu J."/>
            <person name="Acer S.C."/>
            <person name="Aftuck L."/>
            <person name="Alexander A."/>
            <person name="An P."/>
            <person name="Anderson E."/>
            <person name="Anderson S."/>
            <person name="Arachi H."/>
            <person name="Azer M."/>
            <person name="Bachantsang P."/>
            <person name="Barry A."/>
            <person name="Bayul T."/>
            <person name="Berlin A."/>
            <person name="Bessette D."/>
            <person name="Bloom T."/>
            <person name="Blye J."/>
            <person name="Boguslavskiy L."/>
            <person name="Bonnet C."/>
            <person name="Boukhgalter B."/>
            <person name="Bourzgui I."/>
            <person name="Brown A."/>
            <person name="Cahill P."/>
            <person name="Channer S."/>
            <person name="Cheshatsang Y."/>
            <person name="Chuda L."/>
            <person name="Citroen M."/>
            <person name="Collymore A."/>
            <person name="Cooke P."/>
            <person name="Costello M."/>
            <person name="D'Aco K."/>
            <person name="Daza R."/>
            <person name="De Haan G."/>
            <person name="DeGray S."/>
            <person name="DeMaso C."/>
            <person name="Dhargay N."/>
            <person name="Dooley K."/>
            <person name="Dooley E."/>
            <person name="Doricent M."/>
            <person name="Dorje P."/>
            <person name="Dorjee K."/>
            <person name="Dupes A."/>
            <person name="Elong R."/>
            <person name="Falk J."/>
            <person name="Farina A."/>
            <person name="Faro S."/>
            <person name="Ferguson D."/>
            <person name="Fisher S."/>
            <person name="Foley C.D."/>
            <person name="Franke A."/>
            <person name="Friedrich D."/>
            <person name="Gadbois L."/>
            <person name="Gearin G."/>
            <person name="Gearin C.R."/>
            <person name="Giannoukos G."/>
            <person name="Goode T."/>
            <person name="Graham J."/>
            <person name="Grandbois E."/>
            <person name="Grewal S."/>
            <person name="Gyaltsen K."/>
            <person name="Hafez N."/>
            <person name="Hagos B."/>
            <person name="Hall J."/>
            <person name="Henson C."/>
            <person name="Hollinger A."/>
            <person name="Honan T."/>
            <person name="Huard M.D."/>
            <person name="Hughes L."/>
            <person name="Hurhula B."/>
            <person name="Husby M.E."/>
            <person name="Kamat A."/>
            <person name="Kanga B."/>
            <person name="Kashin S."/>
            <person name="Khazanovich D."/>
            <person name="Kisner P."/>
            <person name="Lance K."/>
            <person name="Lara M."/>
            <person name="Lee W."/>
            <person name="Lennon N."/>
            <person name="Letendre F."/>
            <person name="LeVine R."/>
            <person name="Lipovsky A."/>
            <person name="Liu X."/>
            <person name="Liu J."/>
            <person name="Liu S."/>
            <person name="Lokyitsang T."/>
            <person name="Lokyitsang Y."/>
            <person name="Lubonja R."/>
            <person name="Lui A."/>
            <person name="MacDonald P."/>
            <person name="Magnisalis V."/>
            <person name="Maru K."/>
            <person name="Matthews C."/>
            <person name="McCusker W."/>
            <person name="McDonough S."/>
            <person name="Mehta T."/>
            <person name="Meldrim J."/>
            <person name="Meneus L."/>
            <person name="Mihai O."/>
            <person name="Mihalev A."/>
            <person name="Mihova T."/>
            <person name="Mittelman R."/>
            <person name="Mlenga V."/>
            <person name="Montmayeur A."/>
            <person name="Mulrain L."/>
            <person name="Navidi A."/>
            <person name="Naylor J."/>
            <person name="Negash T."/>
            <person name="Nguyen T."/>
            <person name="Nguyen N."/>
            <person name="Nicol R."/>
            <person name="Norbu C."/>
            <person name="Norbu N."/>
            <person name="Novod N."/>
            <person name="O'Neill B."/>
            <person name="Osman S."/>
            <person name="Markiewicz E."/>
            <person name="Oyono O.L."/>
            <person name="Patti C."/>
            <person name="Phunkhang P."/>
            <person name="Pierre F."/>
            <person name="Priest M."/>
            <person name="Raghuraman S."/>
            <person name="Rege F."/>
            <person name="Reyes R."/>
            <person name="Rise C."/>
            <person name="Rogov P."/>
            <person name="Ross K."/>
            <person name="Ryan E."/>
            <person name="Settipalli S."/>
            <person name="Shea T."/>
            <person name="Sherpa N."/>
            <person name="Shi L."/>
            <person name="Shih D."/>
            <person name="Sparrow T."/>
            <person name="Spaulding J."/>
            <person name="Stalker J."/>
            <person name="Stange-Thomann N."/>
            <person name="Stavropoulos S."/>
            <person name="Stone C."/>
            <person name="Strader C."/>
            <person name="Tesfaye S."/>
            <person name="Thomson T."/>
            <person name="Thoulutsang Y."/>
            <person name="Thoulutsang D."/>
            <person name="Topham K."/>
            <person name="Topping I."/>
            <person name="Tsamla T."/>
            <person name="Vassiliev H."/>
            <person name="Vo A."/>
            <person name="Wangchuk T."/>
            <person name="Wangdi T."/>
            <person name="Weiand M."/>
            <person name="Wilkinson J."/>
            <person name="Wilson A."/>
            <person name="Yadav S."/>
            <person name="Young G."/>
            <person name="Yu Q."/>
            <person name="Zembek L."/>
            <person name="Zhong D."/>
            <person name="Zimmer A."/>
            <person name="Zwirko Z."/>
            <person name="Jaffe D.B."/>
            <person name="Alvarez P."/>
            <person name="Brockman W."/>
            <person name="Butler J."/>
            <person name="Chin C."/>
            <person name="Gnerre S."/>
            <person name="Grabherr M."/>
            <person name="Kleber M."/>
            <person name="Mauceli E."/>
            <person name="MacCallum I."/>
        </authorList>
    </citation>
    <scope>NUCLEOTIDE SEQUENCE [LARGE SCALE GENOMIC DNA]</scope>
    <source>
        <strain evidence="3">MSH-3 / Tucson 14011-0111.49</strain>
    </source>
</reference>
<dbReference type="HOGENOM" id="CLU_2608560_0_0_1"/>
<dbReference type="AlphaFoldDB" id="B4GER9"/>
<evidence type="ECO:0000256" key="1">
    <source>
        <dbReference type="SAM" id="MobiDB-lite"/>
    </source>
</evidence>
<sequence>MMGGKSGKSPKEKSSPHHSANHNAGYHHKSSKFRPKGKDWDWSLDSRSQTGDGLLPPTCPPNGANNNNNNNATTTTTSN</sequence>
<dbReference type="Proteomes" id="UP000008744">
    <property type="component" value="Unassembled WGS sequence"/>
</dbReference>
<dbReference type="OrthoDB" id="443402at2759"/>
<proteinExistence type="predicted"/>
<evidence type="ECO:0000313" key="3">
    <source>
        <dbReference type="Proteomes" id="UP000008744"/>
    </source>
</evidence>
<evidence type="ECO:0000313" key="2">
    <source>
        <dbReference type="EMBL" id="EDW34104.1"/>
    </source>
</evidence>
<keyword evidence="3" id="KW-1185">Reference proteome</keyword>
<feature type="compositionally biased region" description="Basic residues" evidence="1">
    <location>
        <begin position="25"/>
        <end position="35"/>
    </location>
</feature>
<dbReference type="eggNOG" id="KOG3924">
    <property type="taxonomic scope" value="Eukaryota"/>
</dbReference>
<feature type="region of interest" description="Disordered" evidence="1">
    <location>
        <begin position="1"/>
        <end position="79"/>
    </location>
</feature>
<gene>
    <name evidence="2" type="primary">Dper\GL21750</name>
    <name evidence="2" type="ORF">Dper_GL21750</name>
</gene>
<dbReference type="EMBL" id="CH479182">
    <property type="protein sequence ID" value="EDW34104.1"/>
    <property type="molecule type" value="Genomic_DNA"/>
</dbReference>
<name>B4GER9_DROPE</name>
<feature type="compositionally biased region" description="Low complexity" evidence="1">
    <location>
        <begin position="61"/>
        <end position="79"/>
    </location>
</feature>
<accession>B4GER9</accession>
<protein>
    <submittedName>
        <fullName evidence="2">GL21750</fullName>
    </submittedName>
</protein>